<evidence type="ECO:0000313" key="1">
    <source>
        <dbReference type="EMBL" id="TWT58753.1"/>
    </source>
</evidence>
<proteinExistence type="predicted"/>
<gene>
    <name evidence="1" type="ORF">KOR42_21390</name>
</gene>
<accession>A0A5C5X8X7</accession>
<dbReference type="Proteomes" id="UP000317243">
    <property type="component" value="Unassembled WGS sequence"/>
</dbReference>
<keyword evidence="2" id="KW-1185">Reference proteome</keyword>
<comment type="caution">
    <text evidence="1">The sequence shown here is derived from an EMBL/GenBank/DDBJ whole genome shotgun (WGS) entry which is preliminary data.</text>
</comment>
<evidence type="ECO:0000313" key="2">
    <source>
        <dbReference type="Proteomes" id="UP000317243"/>
    </source>
</evidence>
<dbReference type="EMBL" id="SIHI01000001">
    <property type="protein sequence ID" value="TWT58753.1"/>
    <property type="molecule type" value="Genomic_DNA"/>
</dbReference>
<organism evidence="1 2">
    <name type="scientific">Thalassoglobus neptunius</name>
    <dbReference type="NCBI Taxonomy" id="1938619"/>
    <lineage>
        <taxon>Bacteria</taxon>
        <taxon>Pseudomonadati</taxon>
        <taxon>Planctomycetota</taxon>
        <taxon>Planctomycetia</taxon>
        <taxon>Planctomycetales</taxon>
        <taxon>Planctomycetaceae</taxon>
        <taxon>Thalassoglobus</taxon>
    </lineage>
</organism>
<reference evidence="1 2" key="1">
    <citation type="submission" date="2019-02" db="EMBL/GenBank/DDBJ databases">
        <title>Deep-cultivation of Planctomycetes and their phenomic and genomic characterization uncovers novel biology.</title>
        <authorList>
            <person name="Wiegand S."/>
            <person name="Jogler M."/>
            <person name="Boedeker C."/>
            <person name="Pinto D."/>
            <person name="Vollmers J."/>
            <person name="Rivas-Marin E."/>
            <person name="Kohn T."/>
            <person name="Peeters S.H."/>
            <person name="Heuer A."/>
            <person name="Rast P."/>
            <person name="Oberbeckmann S."/>
            <person name="Bunk B."/>
            <person name="Jeske O."/>
            <person name="Meyerdierks A."/>
            <person name="Storesund J.E."/>
            <person name="Kallscheuer N."/>
            <person name="Luecker S."/>
            <person name="Lage O.M."/>
            <person name="Pohl T."/>
            <person name="Merkel B.J."/>
            <person name="Hornburger P."/>
            <person name="Mueller R.-W."/>
            <person name="Bruemmer F."/>
            <person name="Labrenz M."/>
            <person name="Spormann A.M."/>
            <person name="Op Den Camp H."/>
            <person name="Overmann J."/>
            <person name="Amann R."/>
            <person name="Jetten M.S.M."/>
            <person name="Mascher T."/>
            <person name="Medema M.H."/>
            <person name="Devos D.P."/>
            <person name="Kaster A.-K."/>
            <person name="Ovreas L."/>
            <person name="Rohde M."/>
            <person name="Galperin M.Y."/>
            <person name="Jogler C."/>
        </authorList>
    </citation>
    <scope>NUCLEOTIDE SEQUENCE [LARGE SCALE GENOMIC DNA]</scope>
    <source>
        <strain evidence="1 2">KOR42</strain>
    </source>
</reference>
<protein>
    <submittedName>
        <fullName evidence="1">Uncharacterized protein</fullName>
    </submittedName>
</protein>
<name>A0A5C5X8X7_9PLAN</name>
<dbReference type="AlphaFoldDB" id="A0A5C5X8X7"/>
<sequence length="53" mass="6069">MDWNDRRLTELRRDVTLTVGWAIRSARSLISRCVCDAVERGTSAIVEIDYVLS</sequence>